<proteinExistence type="predicted"/>
<keyword evidence="2" id="KW-0472">Membrane</keyword>
<dbReference type="Proteomes" id="UP000821866">
    <property type="component" value="Chromosome 2"/>
</dbReference>
<keyword evidence="4" id="KW-1185">Reference proteome</keyword>
<feature type="transmembrane region" description="Helical" evidence="2">
    <location>
        <begin position="128"/>
        <end position="149"/>
    </location>
</feature>
<evidence type="ECO:0000313" key="4">
    <source>
        <dbReference type="Proteomes" id="UP000821866"/>
    </source>
</evidence>
<evidence type="ECO:0000256" key="1">
    <source>
        <dbReference type="SAM" id="MobiDB-lite"/>
    </source>
</evidence>
<accession>A0A9J6EG05</accession>
<evidence type="ECO:0000313" key="3">
    <source>
        <dbReference type="EMBL" id="KAH8032944.1"/>
    </source>
</evidence>
<feature type="region of interest" description="Disordered" evidence="1">
    <location>
        <begin position="152"/>
        <end position="171"/>
    </location>
</feature>
<protein>
    <submittedName>
        <fullName evidence="3">Uncharacterized protein</fullName>
    </submittedName>
</protein>
<evidence type="ECO:0000256" key="2">
    <source>
        <dbReference type="SAM" id="Phobius"/>
    </source>
</evidence>
<comment type="caution">
    <text evidence="3">The sequence shown here is derived from an EMBL/GenBank/DDBJ whole genome shotgun (WGS) entry which is preliminary data.</text>
</comment>
<dbReference type="EMBL" id="JABSTU010000004">
    <property type="protein sequence ID" value="KAH8032944.1"/>
    <property type="molecule type" value="Genomic_DNA"/>
</dbReference>
<reference evidence="3" key="2">
    <citation type="submission" date="2021-09" db="EMBL/GenBank/DDBJ databases">
        <authorList>
            <person name="Jia N."/>
            <person name="Wang J."/>
            <person name="Shi W."/>
            <person name="Du L."/>
            <person name="Sun Y."/>
            <person name="Zhan W."/>
            <person name="Jiang J."/>
            <person name="Wang Q."/>
            <person name="Zhang B."/>
            <person name="Ji P."/>
            <person name="Sakyi L.B."/>
            <person name="Cui X."/>
            <person name="Yuan T."/>
            <person name="Jiang B."/>
            <person name="Yang W."/>
            <person name="Lam T.T.-Y."/>
            <person name="Chang Q."/>
            <person name="Ding S."/>
            <person name="Wang X."/>
            <person name="Zhu J."/>
            <person name="Ruan X."/>
            <person name="Zhao L."/>
            <person name="Wei J."/>
            <person name="Que T."/>
            <person name="Du C."/>
            <person name="Cheng J."/>
            <person name="Dai P."/>
            <person name="Han X."/>
            <person name="Huang E."/>
            <person name="Gao Y."/>
            <person name="Liu J."/>
            <person name="Shao H."/>
            <person name="Ye R."/>
            <person name="Li L."/>
            <person name="Wei W."/>
            <person name="Wang X."/>
            <person name="Wang C."/>
            <person name="Huo Q."/>
            <person name="Li W."/>
            <person name="Guo W."/>
            <person name="Chen H."/>
            <person name="Chen S."/>
            <person name="Zhou L."/>
            <person name="Zhou L."/>
            <person name="Ni X."/>
            <person name="Tian J."/>
            <person name="Zhou Y."/>
            <person name="Sheng Y."/>
            <person name="Liu T."/>
            <person name="Pan Y."/>
            <person name="Xia L."/>
            <person name="Li J."/>
            <person name="Zhao F."/>
            <person name="Cao W."/>
        </authorList>
    </citation>
    <scope>NUCLEOTIDE SEQUENCE</scope>
    <source>
        <strain evidence="3">Rmic-2018</strain>
        <tissue evidence="3">Larvae</tissue>
    </source>
</reference>
<gene>
    <name evidence="3" type="ORF">HPB51_004084</name>
</gene>
<organism evidence="3 4">
    <name type="scientific">Rhipicephalus microplus</name>
    <name type="common">Cattle tick</name>
    <name type="synonym">Boophilus microplus</name>
    <dbReference type="NCBI Taxonomy" id="6941"/>
    <lineage>
        <taxon>Eukaryota</taxon>
        <taxon>Metazoa</taxon>
        <taxon>Ecdysozoa</taxon>
        <taxon>Arthropoda</taxon>
        <taxon>Chelicerata</taxon>
        <taxon>Arachnida</taxon>
        <taxon>Acari</taxon>
        <taxon>Parasitiformes</taxon>
        <taxon>Ixodida</taxon>
        <taxon>Ixodoidea</taxon>
        <taxon>Ixodidae</taxon>
        <taxon>Rhipicephalinae</taxon>
        <taxon>Rhipicephalus</taxon>
        <taxon>Boophilus</taxon>
    </lineage>
</organism>
<name>A0A9J6EG05_RHIMP</name>
<dbReference type="AlphaFoldDB" id="A0A9J6EG05"/>
<keyword evidence="2" id="KW-0812">Transmembrane</keyword>
<reference evidence="3" key="1">
    <citation type="journal article" date="2020" name="Cell">
        <title>Large-Scale Comparative Analyses of Tick Genomes Elucidate Their Genetic Diversity and Vector Capacities.</title>
        <authorList>
            <consortium name="Tick Genome and Microbiome Consortium (TIGMIC)"/>
            <person name="Jia N."/>
            <person name="Wang J."/>
            <person name="Shi W."/>
            <person name="Du L."/>
            <person name="Sun Y."/>
            <person name="Zhan W."/>
            <person name="Jiang J.F."/>
            <person name="Wang Q."/>
            <person name="Zhang B."/>
            <person name="Ji P."/>
            <person name="Bell-Sakyi L."/>
            <person name="Cui X.M."/>
            <person name="Yuan T.T."/>
            <person name="Jiang B.G."/>
            <person name="Yang W.F."/>
            <person name="Lam T.T."/>
            <person name="Chang Q.C."/>
            <person name="Ding S.J."/>
            <person name="Wang X.J."/>
            <person name="Zhu J.G."/>
            <person name="Ruan X.D."/>
            <person name="Zhao L."/>
            <person name="Wei J.T."/>
            <person name="Ye R.Z."/>
            <person name="Que T.C."/>
            <person name="Du C.H."/>
            <person name="Zhou Y.H."/>
            <person name="Cheng J.X."/>
            <person name="Dai P.F."/>
            <person name="Guo W.B."/>
            <person name="Han X.H."/>
            <person name="Huang E.J."/>
            <person name="Li L.F."/>
            <person name="Wei W."/>
            <person name="Gao Y.C."/>
            <person name="Liu J.Z."/>
            <person name="Shao H.Z."/>
            <person name="Wang X."/>
            <person name="Wang C.C."/>
            <person name="Yang T.C."/>
            <person name="Huo Q.B."/>
            <person name="Li W."/>
            <person name="Chen H.Y."/>
            <person name="Chen S.E."/>
            <person name="Zhou L.G."/>
            <person name="Ni X.B."/>
            <person name="Tian J.H."/>
            <person name="Sheng Y."/>
            <person name="Liu T."/>
            <person name="Pan Y.S."/>
            <person name="Xia L.Y."/>
            <person name="Li J."/>
            <person name="Zhao F."/>
            <person name="Cao W.C."/>
        </authorList>
    </citation>
    <scope>NUCLEOTIDE SEQUENCE</scope>
    <source>
        <strain evidence="3">Rmic-2018</strain>
    </source>
</reference>
<sequence length="171" mass="18422">MPRTDHQRMPCTGHSTMPYNGRHGHQEYLYSETPSPIDIRKRITASDAEISALAPLRHATCLWNPEDLNRHSGVISKEGTPQTTSTAEAPTIAGCASVHCVSQQGRPLGHHGWPCDTGRVPALITSGCLALVTLGCPTVGFMAIMVYLYSSSPSSSGSRKRIMNFGSRSTS</sequence>
<keyword evidence="2" id="KW-1133">Transmembrane helix</keyword>